<dbReference type="EMBL" id="CAJPDQ010000024">
    <property type="protein sequence ID" value="CAF9925736.1"/>
    <property type="molecule type" value="Genomic_DNA"/>
</dbReference>
<name>A0A8H3FGW9_9LECA</name>
<dbReference type="AlphaFoldDB" id="A0A8H3FGW9"/>
<dbReference type="OrthoDB" id="5301473at2759"/>
<dbReference type="InterPro" id="IPR027417">
    <property type="entry name" value="P-loop_NTPase"/>
</dbReference>
<evidence type="ECO:0000313" key="2">
    <source>
        <dbReference type="EMBL" id="CAF9925736.1"/>
    </source>
</evidence>
<keyword evidence="1" id="KW-0812">Transmembrane</keyword>
<evidence type="ECO:0000256" key="1">
    <source>
        <dbReference type="SAM" id="Phobius"/>
    </source>
</evidence>
<organism evidence="2 3">
    <name type="scientific">Gomphillus americanus</name>
    <dbReference type="NCBI Taxonomy" id="1940652"/>
    <lineage>
        <taxon>Eukaryota</taxon>
        <taxon>Fungi</taxon>
        <taxon>Dikarya</taxon>
        <taxon>Ascomycota</taxon>
        <taxon>Pezizomycotina</taxon>
        <taxon>Lecanoromycetes</taxon>
        <taxon>OSLEUM clade</taxon>
        <taxon>Ostropomycetidae</taxon>
        <taxon>Ostropales</taxon>
        <taxon>Graphidaceae</taxon>
        <taxon>Gomphilloideae</taxon>
        <taxon>Gomphillus</taxon>
    </lineage>
</organism>
<comment type="caution">
    <text evidence="2">The sequence shown here is derived from an EMBL/GenBank/DDBJ whole genome shotgun (WGS) entry which is preliminary data.</text>
</comment>
<reference evidence="2" key="1">
    <citation type="submission" date="2021-03" db="EMBL/GenBank/DDBJ databases">
        <authorList>
            <person name="Tagirdzhanova G."/>
        </authorList>
    </citation>
    <scope>NUCLEOTIDE SEQUENCE</scope>
</reference>
<sequence>MEAGQHSDSIARILVESGCSFVVCIAFIITATHATYFARAFYQSLSRGNSYPVSILHARQALSEFRGRRCGQRYLKVEDWFLPVGYFHGTIEEMDEILQDETATDSTQTIEPHFLGRELDLLRLERTLLVDSNIVIVHGSAGIGKTSLLDFFGNWWQMTGLVKKYVLHDFTQSTDSFNEGILDLCTSFGSEIAPAEAHDFMAAMVSEGSESGKTIIDMLREECHLLLHDNVQSTQTWDKSTVMRKKKLLSRLEGGRTLILLSTRQVGREIPIISKHEPSIYRLLGLDNDSNGALIDSLSVDIPQGSDLEFDRTRYSKTFGELRGSPLLIKLVINARFEKDNVAFLDSSLHLDKDELMTALLESFGDQLSEQDHFLPSALAPFGTRLVRSSLVRYGTVLQKLQLFPDINPSRLLTLVDRLQRSDFD</sequence>
<dbReference type="Gene3D" id="3.40.50.300">
    <property type="entry name" value="P-loop containing nucleotide triphosphate hydrolases"/>
    <property type="match status" value="1"/>
</dbReference>
<protein>
    <submittedName>
        <fullName evidence="2">Uncharacterized protein</fullName>
    </submittedName>
</protein>
<dbReference type="Proteomes" id="UP000664169">
    <property type="component" value="Unassembled WGS sequence"/>
</dbReference>
<feature type="transmembrane region" description="Helical" evidence="1">
    <location>
        <begin position="21"/>
        <end position="42"/>
    </location>
</feature>
<dbReference type="SUPFAM" id="SSF52540">
    <property type="entry name" value="P-loop containing nucleoside triphosphate hydrolases"/>
    <property type="match status" value="1"/>
</dbReference>
<accession>A0A8H3FGW9</accession>
<gene>
    <name evidence="2" type="ORF">GOMPHAMPRED_003952</name>
</gene>
<keyword evidence="1" id="KW-1133">Transmembrane helix</keyword>
<evidence type="ECO:0000313" key="3">
    <source>
        <dbReference type="Proteomes" id="UP000664169"/>
    </source>
</evidence>
<keyword evidence="1" id="KW-0472">Membrane</keyword>
<keyword evidence="3" id="KW-1185">Reference proteome</keyword>
<proteinExistence type="predicted"/>